<evidence type="ECO:0000256" key="1">
    <source>
        <dbReference type="ARBA" id="ARBA00004429"/>
    </source>
</evidence>
<protein>
    <submittedName>
        <fullName evidence="9">MFS family transport protein</fullName>
    </submittedName>
</protein>
<feature type="transmembrane region" description="Helical" evidence="8">
    <location>
        <begin position="173"/>
        <end position="200"/>
    </location>
</feature>
<evidence type="ECO:0000256" key="2">
    <source>
        <dbReference type="ARBA" id="ARBA00022448"/>
    </source>
</evidence>
<dbReference type="GO" id="GO:0005886">
    <property type="term" value="C:plasma membrane"/>
    <property type="evidence" value="ECO:0007669"/>
    <property type="project" value="UniProtKB-SubCell"/>
</dbReference>
<sequence>MMTHSTWQVGLSVTLTGGAMFIGLMVGGVLADRYERKKVILLARGTCGIGFIGLCVNALLPEPSLLAIYLLGLWDGFFASLGVTALLAATPALVGRENLMQAGAITMLTVRLDRLFRRCWGHIACQRRCSLELWAGGRRDVYYAIAVTDAAATACPSAAAENPFIALLAAFRFLLASPLIGGIALLGGLVTMASAVRVLYPALAMSWQMSAAQIGLLYAAIPLGAAIGALTSGQLAHSVRPGSLCWFRQSVLFWRWGCSPSCRSGSQVLSVWHCLAGLAPSVRYYNIPCCKPRRRKICWGE</sequence>
<dbReference type="PANTHER" id="PTHR23513:SF9">
    <property type="entry name" value="ENTEROBACTIN EXPORTER ENTS"/>
    <property type="match status" value="1"/>
</dbReference>
<evidence type="ECO:0000256" key="6">
    <source>
        <dbReference type="ARBA" id="ARBA00022989"/>
    </source>
</evidence>
<organism evidence="9 10">
    <name type="scientific">Salmonella enterica I</name>
    <dbReference type="NCBI Taxonomy" id="59201"/>
    <lineage>
        <taxon>Bacteria</taxon>
        <taxon>Pseudomonadati</taxon>
        <taxon>Pseudomonadota</taxon>
        <taxon>Gammaproteobacteria</taxon>
        <taxon>Enterobacterales</taxon>
        <taxon>Enterobacteriaceae</taxon>
        <taxon>Salmonella</taxon>
    </lineage>
</organism>
<dbReference type="Gene3D" id="1.20.1250.20">
    <property type="entry name" value="MFS general substrate transporter like domains"/>
    <property type="match status" value="1"/>
</dbReference>
<accession>A0A3S4J947</accession>
<evidence type="ECO:0000256" key="5">
    <source>
        <dbReference type="ARBA" id="ARBA00022692"/>
    </source>
</evidence>
<evidence type="ECO:0000256" key="4">
    <source>
        <dbReference type="ARBA" id="ARBA00022519"/>
    </source>
</evidence>
<reference evidence="9 10" key="1">
    <citation type="submission" date="2018-12" db="EMBL/GenBank/DDBJ databases">
        <authorList>
            <consortium name="Pathogen Informatics"/>
        </authorList>
    </citation>
    <scope>NUCLEOTIDE SEQUENCE [LARGE SCALE GENOMIC DNA]</scope>
    <source>
        <strain evidence="9 10">NCTC8272</strain>
    </source>
</reference>
<dbReference type="PANTHER" id="PTHR23513">
    <property type="entry name" value="INTEGRAL MEMBRANE EFFLUX PROTEIN-RELATED"/>
    <property type="match status" value="1"/>
</dbReference>
<feature type="transmembrane region" description="Helical" evidence="8">
    <location>
        <begin position="39"/>
        <end position="60"/>
    </location>
</feature>
<dbReference type="InterPro" id="IPR036259">
    <property type="entry name" value="MFS_trans_sf"/>
</dbReference>
<evidence type="ECO:0000256" key="8">
    <source>
        <dbReference type="SAM" id="Phobius"/>
    </source>
</evidence>
<dbReference type="EMBL" id="LR134149">
    <property type="protein sequence ID" value="VEA38087.1"/>
    <property type="molecule type" value="Genomic_DNA"/>
</dbReference>
<keyword evidence="2" id="KW-0813">Transport</keyword>
<dbReference type="AlphaFoldDB" id="A0A3S4J947"/>
<comment type="subcellular location">
    <subcellularLocation>
        <location evidence="1">Cell inner membrane</location>
        <topology evidence="1">Multi-pass membrane protein</topology>
    </subcellularLocation>
</comment>
<keyword evidence="4" id="KW-0997">Cell inner membrane</keyword>
<gene>
    <name evidence="9" type="primary">entS_2</name>
    <name evidence="9" type="ORF">NCTC8272_02666</name>
</gene>
<dbReference type="NCBIfam" id="NF007792">
    <property type="entry name" value="PRK10489.1"/>
    <property type="match status" value="1"/>
</dbReference>
<proteinExistence type="predicted"/>
<name>A0A3S4J947_SALET</name>
<keyword evidence="5 8" id="KW-0812">Transmembrane</keyword>
<keyword evidence="3" id="KW-1003">Cell membrane</keyword>
<evidence type="ECO:0000256" key="7">
    <source>
        <dbReference type="ARBA" id="ARBA00023136"/>
    </source>
</evidence>
<feature type="transmembrane region" description="Helical" evidence="8">
    <location>
        <begin position="66"/>
        <end position="90"/>
    </location>
</feature>
<evidence type="ECO:0000313" key="10">
    <source>
        <dbReference type="Proteomes" id="UP000277214"/>
    </source>
</evidence>
<evidence type="ECO:0000256" key="3">
    <source>
        <dbReference type="ARBA" id="ARBA00022475"/>
    </source>
</evidence>
<dbReference type="Proteomes" id="UP000277214">
    <property type="component" value="Chromosome 1"/>
</dbReference>
<feature type="transmembrane region" description="Helical" evidence="8">
    <location>
        <begin position="212"/>
        <end position="230"/>
    </location>
</feature>
<dbReference type="SUPFAM" id="SSF103473">
    <property type="entry name" value="MFS general substrate transporter"/>
    <property type="match status" value="1"/>
</dbReference>
<evidence type="ECO:0000313" key="9">
    <source>
        <dbReference type="EMBL" id="VEA38087.1"/>
    </source>
</evidence>
<keyword evidence="7 8" id="KW-0472">Membrane</keyword>
<keyword evidence="6 8" id="KW-1133">Transmembrane helix</keyword>
<feature type="transmembrane region" description="Helical" evidence="8">
    <location>
        <begin position="6"/>
        <end position="27"/>
    </location>
</feature>